<name>A0A3M6TZY8_POCDA</name>
<keyword evidence="2" id="KW-1185">Reference proteome</keyword>
<evidence type="ECO:0000313" key="1">
    <source>
        <dbReference type="EMBL" id="RMX46927.1"/>
    </source>
</evidence>
<dbReference type="Proteomes" id="UP000275408">
    <property type="component" value="Unassembled WGS sequence"/>
</dbReference>
<reference evidence="1 2" key="1">
    <citation type="journal article" date="2018" name="Sci. Rep.">
        <title>Comparative analysis of the Pocillopora damicornis genome highlights role of immune system in coral evolution.</title>
        <authorList>
            <person name="Cunning R."/>
            <person name="Bay R.A."/>
            <person name="Gillette P."/>
            <person name="Baker A.C."/>
            <person name="Traylor-Knowles N."/>
        </authorList>
    </citation>
    <scope>NUCLEOTIDE SEQUENCE [LARGE SCALE GENOMIC DNA]</scope>
    <source>
        <strain evidence="1">RSMAS</strain>
        <tissue evidence="1">Whole animal</tissue>
    </source>
</reference>
<dbReference type="AlphaFoldDB" id="A0A3M6TZY8"/>
<organism evidence="1 2">
    <name type="scientific">Pocillopora damicornis</name>
    <name type="common">Cauliflower coral</name>
    <name type="synonym">Millepora damicornis</name>
    <dbReference type="NCBI Taxonomy" id="46731"/>
    <lineage>
        <taxon>Eukaryota</taxon>
        <taxon>Metazoa</taxon>
        <taxon>Cnidaria</taxon>
        <taxon>Anthozoa</taxon>
        <taxon>Hexacorallia</taxon>
        <taxon>Scleractinia</taxon>
        <taxon>Astrocoeniina</taxon>
        <taxon>Pocilloporidae</taxon>
        <taxon>Pocillopora</taxon>
    </lineage>
</organism>
<comment type="caution">
    <text evidence="1">The sequence shown here is derived from an EMBL/GenBank/DDBJ whole genome shotgun (WGS) entry which is preliminary data.</text>
</comment>
<dbReference type="EMBL" id="RCHS01002523">
    <property type="protein sequence ID" value="RMX46927.1"/>
    <property type="molecule type" value="Genomic_DNA"/>
</dbReference>
<proteinExistence type="predicted"/>
<gene>
    <name evidence="1" type="ORF">pdam_00022107</name>
</gene>
<protein>
    <submittedName>
        <fullName evidence="1">Uncharacterized protein</fullName>
    </submittedName>
</protein>
<accession>A0A3M6TZY8</accession>
<sequence>MDTLHLLHILSKRVHDIGHGVMLCKQDDIESRTLVCFLDRRGIFHHGFGYKNSGTIRVVCWEEEMKKLRSVAEGSFFIAFTGIRTWKQFDAENFQSGDFLFKDWFDDEKKRAVEEELQWVIKKEEMICDAVDRLARLNGEEMEKALEAIKEIRPNS</sequence>
<evidence type="ECO:0000313" key="2">
    <source>
        <dbReference type="Proteomes" id="UP000275408"/>
    </source>
</evidence>